<evidence type="ECO:0000259" key="5">
    <source>
        <dbReference type="Pfam" id="PF00931"/>
    </source>
</evidence>
<evidence type="ECO:0000256" key="4">
    <source>
        <dbReference type="ARBA" id="ARBA00022821"/>
    </source>
</evidence>
<dbReference type="Proteomes" id="UP001318860">
    <property type="component" value="Unassembled WGS sequence"/>
</dbReference>
<dbReference type="PANTHER" id="PTHR36766">
    <property type="entry name" value="PLANT BROAD-SPECTRUM MILDEW RESISTANCE PROTEIN RPW8"/>
    <property type="match status" value="1"/>
</dbReference>
<accession>A0ABR0V4G7</accession>
<dbReference type="InterPro" id="IPR036388">
    <property type="entry name" value="WH-like_DNA-bd_sf"/>
</dbReference>
<dbReference type="Gene3D" id="1.10.10.10">
    <property type="entry name" value="Winged helix-like DNA-binding domain superfamily/Winged helix DNA-binding domain"/>
    <property type="match status" value="1"/>
</dbReference>
<organism evidence="7 8">
    <name type="scientific">Rehmannia glutinosa</name>
    <name type="common">Chinese foxglove</name>
    <dbReference type="NCBI Taxonomy" id="99300"/>
    <lineage>
        <taxon>Eukaryota</taxon>
        <taxon>Viridiplantae</taxon>
        <taxon>Streptophyta</taxon>
        <taxon>Embryophyta</taxon>
        <taxon>Tracheophyta</taxon>
        <taxon>Spermatophyta</taxon>
        <taxon>Magnoliopsida</taxon>
        <taxon>eudicotyledons</taxon>
        <taxon>Gunneridae</taxon>
        <taxon>Pentapetalae</taxon>
        <taxon>asterids</taxon>
        <taxon>lamiids</taxon>
        <taxon>Lamiales</taxon>
        <taxon>Orobanchaceae</taxon>
        <taxon>Rehmannieae</taxon>
        <taxon>Rehmannia</taxon>
    </lineage>
</organism>
<dbReference type="EMBL" id="JABTTQ020001688">
    <property type="protein sequence ID" value="KAK6128920.1"/>
    <property type="molecule type" value="Genomic_DNA"/>
</dbReference>
<sequence length="710" mass="80807">MAAVLIGGSALGAAFELLFKAVLDAIQKVGRYNSDLRRLKSTLDSIKLMNDDIQRFDTILDTPLGLNRRKETKKISVGVNQIAAQLERSGIGGANSGQFVGWCSAPAAPEFVVGVEQSLEELRDMLLEDGENVVVLSAPGGCGKTTLAKKICHDEKIKGVFGENIFFVTVSRSPCLNIIVQKIFQTVTDNQHVPNFQSDEDAINQLEQLFQRHIRQNPVLLVLDDVWSSSSGEECLIEKFILNRPCYKVLVTSRCVFPRFNTYRLKPLSYHQAVELFRHFAFENGMCSVSSDLVDKVIKCCGGFPLALKVVGRSLYRQREVTWRSRISKWSNGESIFTSSNDLLCCLKLSLEALDERMRECYLDLGSFSEDQKIPVVALLDMWVELYNLDEENALACLYELFNRNLVDLTRDRTEADDDIEYYETAISDWYDIKAPKIEVLILNFRASLYILPNYILRIRNLKVLSLTNNGSCPAKVHNFPAPDHFPNLKRIRLEHISLSSISTSFLHLRNLRKMSLIMCETGNALENCDILPNLVEINIEYSDDLVELPFWFFKLNHLKKLVISHCPELITLPEELGNLSNLEVLRLHSCTTLQELPESIGRLRKLRFLDLSDCVGIEYLPEQMGQLSSLKKLDMRGCRGLSELPSSLLNLVQLELRVMCDEETAYLWGYHDESLDDDDRHRVCLDNDDGRHSYVEHLQSYSSLRSLQK</sequence>
<dbReference type="Gene3D" id="1.10.8.430">
    <property type="entry name" value="Helical domain of apoptotic protease-activating factors"/>
    <property type="match status" value="1"/>
</dbReference>
<dbReference type="Gene3D" id="3.80.10.10">
    <property type="entry name" value="Ribonuclease Inhibitor"/>
    <property type="match status" value="1"/>
</dbReference>
<dbReference type="SUPFAM" id="SSF52540">
    <property type="entry name" value="P-loop containing nucleoside triphosphate hydrolases"/>
    <property type="match status" value="1"/>
</dbReference>
<comment type="similarity">
    <text evidence="1">Belongs to the disease resistance NB-LRR family.</text>
</comment>
<evidence type="ECO:0000259" key="6">
    <source>
        <dbReference type="Pfam" id="PF05659"/>
    </source>
</evidence>
<dbReference type="Gene3D" id="3.40.50.300">
    <property type="entry name" value="P-loop containing nucleotide triphosphate hydrolases"/>
    <property type="match status" value="1"/>
</dbReference>
<gene>
    <name evidence="7" type="ORF">DH2020_037359</name>
</gene>
<name>A0ABR0V4G7_REHGL</name>
<dbReference type="Pfam" id="PF05659">
    <property type="entry name" value="RPW8"/>
    <property type="match status" value="1"/>
</dbReference>
<dbReference type="InterPro" id="IPR032675">
    <property type="entry name" value="LRR_dom_sf"/>
</dbReference>
<evidence type="ECO:0008006" key="9">
    <source>
        <dbReference type="Google" id="ProtNLM"/>
    </source>
</evidence>
<evidence type="ECO:0000256" key="1">
    <source>
        <dbReference type="ARBA" id="ARBA00008894"/>
    </source>
</evidence>
<evidence type="ECO:0000313" key="8">
    <source>
        <dbReference type="Proteomes" id="UP001318860"/>
    </source>
</evidence>
<evidence type="ECO:0000256" key="3">
    <source>
        <dbReference type="ARBA" id="ARBA00022737"/>
    </source>
</evidence>
<comment type="caution">
    <text evidence="7">The sequence shown here is derived from an EMBL/GenBank/DDBJ whole genome shotgun (WGS) entry which is preliminary data.</text>
</comment>
<keyword evidence="4" id="KW-0611">Plant defense</keyword>
<feature type="domain" description="NB-ARC" evidence="5">
    <location>
        <begin position="116"/>
        <end position="255"/>
    </location>
</feature>
<dbReference type="InterPro" id="IPR042197">
    <property type="entry name" value="Apaf_helical"/>
</dbReference>
<feature type="domain" description="RPW8" evidence="6">
    <location>
        <begin position="5"/>
        <end position="62"/>
    </location>
</feature>
<dbReference type="InterPro" id="IPR027417">
    <property type="entry name" value="P-loop_NTPase"/>
</dbReference>
<evidence type="ECO:0000313" key="7">
    <source>
        <dbReference type="EMBL" id="KAK6128920.1"/>
    </source>
</evidence>
<keyword evidence="2" id="KW-0433">Leucine-rich repeat</keyword>
<protein>
    <recommendedName>
        <fullName evidence="9">Disease resistance protein</fullName>
    </recommendedName>
</protein>
<dbReference type="PANTHER" id="PTHR36766:SF3">
    <property type="entry name" value="RPW8 DOMAIN-CONTAINING PROTEIN"/>
    <property type="match status" value="1"/>
</dbReference>
<dbReference type="Pfam" id="PF00931">
    <property type="entry name" value="NB-ARC"/>
    <property type="match status" value="1"/>
</dbReference>
<dbReference type="InterPro" id="IPR002182">
    <property type="entry name" value="NB-ARC"/>
</dbReference>
<dbReference type="InterPro" id="IPR008808">
    <property type="entry name" value="Powdery_mildew-R_dom"/>
</dbReference>
<reference evidence="7 8" key="1">
    <citation type="journal article" date="2021" name="Comput. Struct. Biotechnol. J.">
        <title>De novo genome assembly of the potent medicinal plant Rehmannia glutinosa using nanopore technology.</title>
        <authorList>
            <person name="Ma L."/>
            <person name="Dong C."/>
            <person name="Song C."/>
            <person name="Wang X."/>
            <person name="Zheng X."/>
            <person name="Niu Y."/>
            <person name="Chen S."/>
            <person name="Feng W."/>
        </authorList>
    </citation>
    <scope>NUCLEOTIDE SEQUENCE [LARGE SCALE GENOMIC DNA]</scope>
    <source>
        <strain evidence="7">DH-2019</strain>
    </source>
</reference>
<evidence type="ECO:0000256" key="2">
    <source>
        <dbReference type="ARBA" id="ARBA00022614"/>
    </source>
</evidence>
<dbReference type="PRINTS" id="PR00364">
    <property type="entry name" value="DISEASERSIST"/>
</dbReference>
<dbReference type="SUPFAM" id="SSF52058">
    <property type="entry name" value="L domain-like"/>
    <property type="match status" value="1"/>
</dbReference>
<keyword evidence="3" id="KW-0677">Repeat</keyword>
<keyword evidence="8" id="KW-1185">Reference proteome</keyword>
<proteinExistence type="inferred from homology"/>